<evidence type="ECO:0000313" key="3">
    <source>
        <dbReference type="Proteomes" id="UP000803844"/>
    </source>
</evidence>
<feature type="compositionally biased region" description="Acidic residues" evidence="1">
    <location>
        <begin position="359"/>
        <end position="372"/>
    </location>
</feature>
<organism evidence="2 3">
    <name type="scientific">Cryphonectria parasitica (strain ATCC 38755 / EP155)</name>
    <dbReference type="NCBI Taxonomy" id="660469"/>
    <lineage>
        <taxon>Eukaryota</taxon>
        <taxon>Fungi</taxon>
        <taxon>Dikarya</taxon>
        <taxon>Ascomycota</taxon>
        <taxon>Pezizomycotina</taxon>
        <taxon>Sordariomycetes</taxon>
        <taxon>Sordariomycetidae</taxon>
        <taxon>Diaporthales</taxon>
        <taxon>Cryphonectriaceae</taxon>
        <taxon>Cryphonectria-Endothia species complex</taxon>
        <taxon>Cryphonectria</taxon>
    </lineage>
</organism>
<gene>
    <name evidence="2" type="ORF">M406DRAFT_107490</name>
</gene>
<comment type="caution">
    <text evidence="2">The sequence shown here is derived from an EMBL/GenBank/DDBJ whole genome shotgun (WGS) entry which is preliminary data.</text>
</comment>
<proteinExistence type="predicted"/>
<feature type="compositionally biased region" description="Basic and acidic residues" evidence="1">
    <location>
        <begin position="314"/>
        <end position="342"/>
    </location>
</feature>
<name>A0A9P4Y8Y3_CRYP1</name>
<sequence>MSPFFRGSVRPTKKHPRPWSLNPKLNPDLGTDGGVGAHVSLLGLPSQQTTVTLPVFNGVYSKPDEELLAIPPAHHEENEAKVNEEVPAKVVVDDAAGGLPKTEKVAAETSAPLAETVGVTGEPPSREDVGVTNEVEPASASVVAEDAQEPTPEPAEEAHIGETSLRDTPAPEAQETLAAQPSVSSYPALTSDSAVVDDPAHHDSQETVQNEPPKQVGTGFGEQVEEERTEPAGHESQPVPVQAEEESSEPAEQAVVSAPPPSEAVAEGVLPPVRESPVEPLATISEEPPAGAQQTLPTEPPPVPVEDPSLPTISEEHQETGDEVVDSHEESAQSQEADHDSSHAFSTGGIEGEGAKEPAEEEEEEEEEDETEALLTEEHSAAAEAPIVPRRLDDSEDTATPAAVSGEGDQATSTEHHRVVSHGPHASTASTSVEGSVANEPLITDEQLEVSDEFKPGVATYTTEPSQ</sequence>
<dbReference type="EMBL" id="MU032345">
    <property type="protein sequence ID" value="KAF3768599.1"/>
    <property type="molecule type" value="Genomic_DNA"/>
</dbReference>
<protein>
    <submittedName>
        <fullName evidence="2">Uncharacterized protein</fullName>
    </submittedName>
</protein>
<evidence type="ECO:0000256" key="1">
    <source>
        <dbReference type="SAM" id="MobiDB-lite"/>
    </source>
</evidence>
<dbReference type="GeneID" id="63832377"/>
<feature type="compositionally biased region" description="Polar residues" evidence="1">
    <location>
        <begin position="177"/>
        <end position="193"/>
    </location>
</feature>
<dbReference type="RefSeq" id="XP_040779560.1">
    <property type="nucleotide sequence ID" value="XM_040915248.1"/>
</dbReference>
<evidence type="ECO:0000313" key="2">
    <source>
        <dbReference type="EMBL" id="KAF3768599.1"/>
    </source>
</evidence>
<feature type="region of interest" description="Disordered" evidence="1">
    <location>
        <begin position="1"/>
        <end position="32"/>
    </location>
</feature>
<feature type="region of interest" description="Disordered" evidence="1">
    <location>
        <begin position="97"/>
        <end position="467"/>
    </location>
</feature>
<keyword evidence="3" id="KW-1185">Reference proteome</keyword>
<reference evidence="2" key="1">
    <citation type="journal article" date="2020" name="Phytopathology">
        <title>Genome sequence of the chestnut blight fungus Cryphonectria parasitica EP155: A fundamental resource for an archetypical invasive plant pathogen.</title>
        <authorList>
            <person name="Crouch J.A."/>
            <person name="Dawe A."/>
            <person name="Aerts A."/>
            <person name="Barry K."/>
            <person name="Churchill A.C.L."/>
            <person name="Grimwood J."/>
            <person name="Hillman B."/>
            <person name="Milgroom M.G."/>
            <person name="Pangilinan J."/>
            <person name="Smith M."/>
            <person name="Salamov A."/>
            <person name="Schmutz J."/>
            <person name="Yadav J."/>
            <person name="Grigoriev I.V."/>
            <person name="Nuss D."/>
        </authorList>
    </citation>
    <scope>NUCLEOTIDE SEQUENCE</scope>
    <source>
        <strain evidence="2">EP155</strain>
    </source>
</reference>
<dbReference type="OrthoDB" id="5245589at2759"/>
<accession>A0A9P4Y8Y3</accession>
<dbReference type="AlphaFoldDB" id="A0A9P4Y8Y3"/>
<dbReference type="Proteomes" id="UP000803844">
    <property type="component" value="Unassembled WGS sequence"/>
</dbReference>